<dbReference type="RefSeq" id="WP_027702031.1">
    <property type="nucleotide sequence ID" value="NZ_BAAACS010000017.1"/>
</dbReference>
<protein>
    <submittedName>
        <fullName evidence="1">Fe-S cluster assembly iron-binding protein IscA</fullName>
    </submittedName>
</protein>
<dbReference type="SUPFAM" id="SSF89360">
    <property type="entry name" value="HesB-like domain"/>
    <property type="match status" value="1"/>
</dbReference>
<dbReference type="InterPro" id="IPR035903">
    <property type="entry name" value="HesB-like_dom_sf"/>
</dbReference>
<accession>A0ABS4E863</accession>
<evidence type="ECO:0000313" key="2">
    <source>
        <dbReference type="Proteomes" id="UP000767291"/>
    </source>
</evidence>
<evidence type="ECO:0000313" key="1">
    <source>
        <dbReference type="EMBL" id="MBP1854113.1"/>
    </source>
</evidence>
<reference evidence="1 2" key="1">
    <citation type="submission" date="2021-03" db="EMBL/GenBank/DDBJ databases">
        <title>Genomic Encyclopedia of Type Strains, Phase IV (KMG-IV): sequencing the most valuable type-strain genomes for metagenomic binning, comparative biology and taxonomic classification.</title>
        <authorList>
            <person name="Goeker M."/>
        </authorList>
    </citation>
    <scope>NUCLEOTIDE SEQUENCE [LARGE SCALE GENOMIC DNA]</scope>
    <source>
        <strain evidence="1 2">DSM 1289</strain>
    </source>
</reference>
<dbReference type="Proteomes" id="UP000767291">
    <property type="component" value="Unassembled WGS sequence"/>
</dbReference>
<comment type="caution">
    <text evidence="1">The sequence shown here is derived from an EMBL/GenBank/DDBJ whole genome shotgun (WGS) entry which is preliminary data.</text>
</comment>
<proteinExistence type="predicted"/>
<keyword evidence="2" id="KW-1185">Reference proteome</keyword>
<sequence length="105" mass="11397">MKVTLPETAAETLKNILDDNKDKPNSIRVYFEGVGCSGPSFGLALDEQKKDDFAYETGGLNFIMNMADYQEYGDIVIEDSGYGFRVVPENMEDMGGCSGCSGCGN</sequence>
<dbReference type="Gene3D" id="2.60.300.12">
    <property type="entry name" value="HesB-like domain"/>
    <property type="match status" value="1"/>
</dbReference>
<gene>
    <name evidence="1" type="ORF">J2Z43_000503</name>
</gene>
<organism evidence="1 2">
    <name type="scientific">Metaclostridioides mangenotii</name>
    <dbReference type="NCBI Taxonomy" id="1540"/>
    <lineage>
        <taxon>Bacteria</taxon>
        <taxon>Bacillati</taxon>
        <taxon>Bacillota</taxon>
        <taxon>Clostridia</taxon>
        <taxon>Peptostreptococcales</taxon>
        <taxon>Peptostreptococcaceae</taxon>
        <taxon>Metaclostridioides</taxon>
    </lineage>
</organism>
<name>A0ABS4E863_9FIRM</name>
<dbReference type="EMBL" id="JAGGJX010000001">
    <property type="protein sequence ID" value="MBP1854113.1"/>
    <property type="molecule type" value="Genomic_DNA"/>
</dbReference>